<dbReference type="Proteomes" id="UP000236742">
    <property type="component" value="Unassembled WGS sequence"/>
</dbReference>
<dbReference type="SUPFAM" id="SSF51283">
    <property type="entry name" value="dUTPase-like"/>
    <property type="match status" value="2"/>
</dbReference>
<sequence>MTSVETGVFPNQMIEALIKADKIRADRPLLPGQVQPASLDLRLGPVAYRVRASFLAGHGRTVAERLAEFEMHRIDLTDGAVLEKGCVYLVPLMESLALPADLTAVANAKSSTGRLDLLTRTITDGGTEFDRISAGYHGPLYAEICPRSFSVLVRPGMRLNQIRFRRGQAILSDAELAELHARTPLVDGPAVIEQGLGFSVDLRLPGTDLVGYRAKPHTGVIDLDRIGHYDPADYWEELRTTAGRIILDPGAFYILVSREAVHIPPQFAAEMAPYLAMVGEFRVHYAGFFDPGFGHAAAGGAGSRGVLEVRCHEAPFVLEHGQVVGRLVYERMAQVPTQLYGADIASNYQGQSLKLAKHFRTP</sequence>
<proteinExistence type="predicted"/>
<dbReference type="Gene3D" id="2.70.40.10">
    <property type="match status" value="2"/>
</dbReference>
<evidence type="ECO:0000259" key="2">
    <source>
        <dbReference type="Pfam" id="PF22569"/>
    </source>
</evidence>
<dbReference type="InterPro" id="IPR036157">
    <property type="entry name" value="dUTPase-like_sf"/>
</dbReference>
<dbReference type="AlphaFoldDB" id="A0A1H5WNZ8"/>
<dbReference type="GO" id="GO:0009394">
    <property type="term" value="P:2'-deoxyribonucleotide metabolic process"/>
    <property type="evidence" value="ECO:0007669"/>
    <property type="project" value="InterPro"/>
</dbReference>
<dbReference type="InterPro" id="IPR053811">
    <property type="entry name" value="DCD_C"/>
</dbReference>
<protein>
    <submittedName>
        <fullName evidence="3">dCTP deaminase</fullName>
    </submittedName>
</protein>
<dbReference type="InterPro" id="IPR010550">
    <property type="entry name" value="DCD_N"/>
</dbReference>
<dbReference type="NCBIfam" id="NF005734">
    <property type="entry name" value="PRK07559.1"/>
    <property type="match status" value="1"/>
</dbReference>
<dbReference type="Pfam" id="PF22569">
    <property type="entry name" value="DCD_C"/>
    <property type="match status" value="1"/>
</dbReference>
<organism evidence="3 4">
    <name type="scientific">Jhaorihella thermophila</name>
    <dbReference type="NCBI Taxonomy" id="488547"/>
    <lineage>
        <taxon>Bacteria</taxon>
        <taxon>Pseudomonadati</taxon>
        <taxon>Pseudomonadota</taxon>
        <taxon>Alphaproteobacteria</taxon>
        <taxon>Rhodobacterales</taxon>
        <taxon>Paracoccaceae</taxon>
        <taxon>Jhaorihella</taxon>
    </lineage>
</organism>
<accession>A0A1H5WNZ8</accession>
<dbReference type="PANTHER" id="PTHR42680">
    <property type="entry name" value="DCTP DEAMINASE"/>
    <property type="match status" value="1"/>
</dbReference>
<dbReference type="RefSeq" id="WP_268807784.1">
    <property type="nucleotide sequence ID" value="NZ_FNVD01000008.1"/>
</dbReference>
<dbReference type="GO" id="GO:0008829">
    <property type="term" value="F:dCTP deaminase activity"/>
    <property type="evidence" value="ECO:0007669"/>
    <property type="project" value="InterPro"/>
</dbReference>
<evidence type="ECO:0000259" key="1">
    <source>
        <dbReference type="Pfam" id="PF06559"/>
    </source>
</evidence>
<dbReference type="Pfam" id="PF06559">
    <property type="entry name" value="DCD_N"/>
    <property type="match status" value="1"/>
</dbReference>
<feature type="domain" description="2'-deoxycytidine 5'-triphosphate deaminase N-terminal" evidence="1">
    <location>
        <begin position="6"/>
        <end position="168"/>
    </location>
</feature>
<reference evidence="3 4" key="1">
    <citation type="submission" date="2016-10" db="EMBL/GenBank/DDBJ databases">
        <authorList>
            <person name="de Groot N.N."/>
        </authorList>
    </citation>
    <scope>NUCLEOTIDE SEQUENCE [LARGE SCALE GENOMIC DNA]</scope>
    <source>
        <strain evidence="3 4">DSM 23413</strain>
    </source>
</reference>
<keyword evidence="4" id="KW-1185">Reference proteome</keyword>
<name>A0A1H5WNZ8_9RHOB</name>
<evidence type="ECO:0000313" key="3">
    <source>
        <dbReference type="EMBL" id="SEG00707.1"/>
    </source>
</evidence>
<dbReference type="EMBL" id="FNVD01000008">
    <property type="protein sequence ID" value="SEG00707.1"/>
    <property type="molecule type" value="Genomic_DNA"/>
</dbReference>
<feature type="domain" description="2'-deoxycytidine 5'-triphosphate deaminase C-terminal" evidence="2">
    <location>
        <begin position="172"/>
        <end position="359"/>
    </location>
</feature>
<evidence type="ECO:0000313" key="4">
    <source>
        <dbReference type="Proteomes" id="UP000236742"/>
    </source>
</evidence>
<gene>
    <name evidence="3" type="ORF">SAMN05421751_108137</name>
</gene>
<dbReference type="PANTHER" id="PTHR42680:SF3">
    <property type="entry name" value="DCTP DEAMINASE"/>
    <property type="match status" value="1"/>
</dbReference>